<sequence length="44" mass="4745">MHDSLTVTKSSNGRGGFSHLILILTDNLSTKPALRHTTGVNQLI</sequence>
<dbReference type="Proteomes" id="UP000003835">
    <property type="component" value="Unassembled WGS sequence"/>
</dbReference>
<evidence type="ECO:0000313" key="1">
    <source>
        <dbReference type="EMBL" id="EDX74840.1"/>
    </source>
</evidence>
<gene>
    <name evidence="1" type="ORF">MC7420_714</name>
</gene>
<protein>
    <submittedName>
        <fullName evidence="1">Uncharacterized protein</fullName>
    </submittedName>
</protein>
<dbReference type="AlphaFoldDB" id="B4VSX8"/>
<name>B4VSX8_9CYAN</name>
<dbReference type="EMBL" id="DS989851">
    <property type="protein sequence ID" value="EDX74840.1"/>
    <property type="molecule type" value="Genomic_DNA"/>
</dbReference>
<accession>B4VSX8</accession>
<evidence type="ECO:0000313" key="2">
    <source>
        <dbReference type="Proteomes" id="UP000003835"/>
    </source>
</evidence>
<keyword evidence="2" id="KW-1185">Reference proteome</keyword>
<organism evidence="1 2">
    <name type="scientific">Coleofasciculus chthonoplastes PCC 7420</name>
    <dbReference type="NCBI Taxonomy" id="118168"/>
    <lineage>
        <taxon>Bacteria</taxon>
        <taxon>Bacillati</taxon>
        <taxon>Cyanobacteriota</taxon>
        <taxon>Cyanophyceae</taxon>
        <taxon>Coleofasciculales</taxon>
        <taxon>Coleofasciculaceae</taxon>
        <taxon>Coleofasciculus</taxon>
    </lineage>
</organism>
<proteinExistence type="predicted"/>
<reference evidence="1 2" key="1">
    <citation type="submission" date="2008-07" db="EMBL/GenBank/DDBJ databases">
        <authorList>
            <person name="Tandeau de Marsac N."/>
            <person name="Ferriera S."/>
            <person name="Johnson J."/>
            <person name="Kravitz S."/>
            <person name="Beeson K."/>
            <person name="Sutton G."/>
            <person name="Rogers Y.-H."/>
            <person name="Friedman R."/>
            <person name="Frazier M."/>
            <person name="Venter J.C."/>
        </authorList>
    </citation>
    <scope>NUCLEOTIDE SEQUENCE [LARGE SCALE GENOMIC DNA]</scope>
    <source>
        <strain evidence="1 2">PCC 7420</strain>
    </source>
</reference>
<dbReference type="HOGENOM" id="CLU_3214802_0_0_3"/>